<dbReference type="InterPro" id="IPR029033">
    <property type="entry name" value="His_PPase_superfam"/>
</dbReference>
<gene>
    <name evidence="1" type="primary">sixA</name>
    <name evidence="1" type="ORF">ET418_14570</name>
</gene>
<reference evidence="1 2" key="1">
    <citation type="submission" date="2019-04" db="EMBL/GenBank/DDBJ databases">
        <title>Geobacter ruber sp. nov., ferric-reducing bacteria isolated from paddy soil.</title>
        <authorList>
            <person name="Xu Z."/>
            <person name="Masuda Y."/>
            <person name="Itoh H."/>
            <person name="Senoo K."/>
        </authorList>
    </citation>
    <scope>NUCLEOTIDE SEQUENCE [LARGE SCALE GENOMIC DNA]</scope>
    <source>
        <strain evidence="1 2">Red88</strain>
    </source>
</reference>
<protein>
    <submittedName>
        <fullName evidence="1">Phosphohistidine phosphatase SixA</fullName>
    </submittedName>
</protein>
<evidence type="ECO:0000313" key="2">
    <source>
        <dbReference type="Proteomes" id="UP000324298"/>
    </source>
</evidence>
<dbReference type="InterPro" id="IPR004449">
    <property type="entry name" value="SixA"/>
</dbReference>
<dbReference type="CDD" id="cd07067">
    <property type="entry name" value="HP_PGM_like"/>
    <property type="match status" value="1"/>
</dbReference>
<name>A0A5A9XBM8_9BACT</name>
<proteinExistence type="predicted"/>
<dbReference type="Proteomes" id="UP000324298">
    <property type="component" value="Unassembled WGS sequence"/>
</dbReference>
<dbReference type="NCBIfam" id="TIGR00249">
    <property type="entry name" value="sixA"/>
    <property type="match status" value="1"/>
</dbReference>
<dbReference type="OrthoDB" id="194934at2"/>
<dbReference type="InterPro" id="IPR050275">
    <property type="entry name" value="PGM_Phosphatase"/>
</dbReference>
<dbReference type="Gene3D" id="3.40.50.1240">
    <property type="entry name" value="Phosphoglycerate mutase-like"/>
    <property type="match status" value="1"/>
</dbReference>
<keyword evidence="2" id="KW-1185">Reference proteome</keyword>
<dbReference type="SUPFAM" id="SSF53254">
    <property type="entry name" value="Phosphoglycerate mutase-like"/>
    <property type="match status" value="1"/>
</dbReference>
<dbReference type="RefSeq" id="WP_149308768.1">
    <property type="nucleotide sequence ID" value="NZ_SRSD01000009.1"/>
</dbReference>
<dbReference type="PANTHER" id="PTHR48100:SF1">
    <property type="entry name" value="HISTIDINE PHOSPHATASE FAMILY PROTEIN-RELATED"/>
    <property type="match status" value="1"/>
</dbReference>
<dbReference type="GO" id="GO:0101006">
    <property type="term" value="F:protein histidine phosphatase activity"/>
    <property type="evidence" value="ECO:0007669"/>
    <property type="project" value="InterPro"/>
</dbReference>
<sequence length="177" mass="19280">MILYVLRHGEAVERTDGAGDEWRYLTEQGRADVRKVVERVTKCGHKPRLILSSPLVRAVQTAEIAAQQACRKNKTIIAEPLQPDGDLEVLTRHILEQKDAKRVMVVGHEPLLGSLVASLLDSPTPVALKKGGCVALELDIDKGEATLKKAATFLWSIAPGKKVVKSRKKAFAGKGAK</sequence>
<dbReference type="PANTHER" id="PTHR48100">
    <property type="entry name" value="BROAD-SPECIFICITY PHOSPHATASE YOR283W-RELATED"/>
    <property type="match status" value="1"/>
</dbReference>
<evidence type="ECO:0000313" key="1">
    <source>
        <dbReference type="EMBL" id="KAA0889071.1"/>
    </source>
</evidence>
<dbReference type="SMART" id="SM00855">
    <property type="entry name" value="PGAM"/>
    <property type="match status" value="1"/>
</dbReference>
<accession>A0A5A9XBM8</accession>
<dbReference type="EMBL" id="SRSD01000009">
    <property type="protein sequence ID" value="KAA0889071.1"/>
    <property type="molecule type" value="Genomic_DNA"/>
</dbReference>
<dbReference type="InterPro" id="IPR013078">
    <property type="entry name" value="His_Pase_superF_clade-1"/>
</dbReference>
<dbReference type="AlphaFoldDB" id="A0A5A9XBM8"/>
<comment type="caution">
    <text evidence="1">The sequence shown here is derived from an EMBL/GenBank/DDBJ whole genome shotgun (WGS) entry which is preliminary data.</text>
</comment>
<dbReference type="GO" id="GO:0005737">
    <property type="term" value="C:cytoplasm"/>
    <property type="evidence" value="ECO:0007669"/>
    <property type="project" value="InterPro"/>
</dbReference>
<dbReference type="Pfam" id="PF00300">
    <property type="entry name" value="His_Phos_1"/>
    <property type="match status" value="1"/>
</dbReference>
<organism evidence="1 2">
    <name type="scientific">Oryzomonas rubra</name>
    <dbReference type="NCBI Taxonomy" id="2509454"/>
    <lineage>
        <taxon>Bacteria</taxon>
        <taxon>Pseudomonadati</taxon>
        <taxon>Thermodesulfobacteriota</taxon>
        <taxon>Desulfuromonadia</taxon>
        <taxon>Geobacterales</taxon>
        <taxon>Geobacteraceae</taxon>
        <taxon>Oryzomonas</taxon>
    </lineage>
</organism>